<dbReference type="EMBL" id="VEVO01000006">
    <property type="protein sequence ID" value="KAF0040699.1"/>
    <property type="molecule type" value="Genomic_DNA"/>
</dbReference>
<evidence type="ECO:0000313" key="2">
    <source>
        <dbReference type="Proteomes" id="UP000438429"/>
    </source>
</evidence>
<protein>
    <submittedName>
        <fullName evidence="1">Uncharacterized protein</fullName>
    </submittedName>
</protein>
<organism evidence="1 2">
    <name type="scientific">Scophthalmus maximus</name>
    <name type="common">Turbot</name>
    <name type="synonym">Psetta maxima</name>
    <dbReference type="NCBI Taxonomy" id="52904"/>
    <lineage>
        <taxon>Eukaryota</taxon>
        <taxon>Metazoa</taxon>
        <taxon>Chordata</taxon>
        <taxon>Craniata</taxon>
        <taxon>Vertebrata</taxon>
        <taxon>Euteleostomi</taxon>
        <taxon>Actinopterygii</taxon>
        <taxon>Neopterygii</taxon>
        <taxon>Teleostei</taxon>
        <taxon>Neoteleostei</taxon>
        <taxon>Acanthomorphata</taxon>
        <taxon>Carangaria</taxon>
        <taxon>Pleuronectiformes</taxon>
        <taxon>Pleuronectoidei</taxon>
        <taxon>Scophthalmidae</taxon>
        <taxon>Scophthalmus</taxon>
    </lineage>
</organism>
<dbReference type="AlphaFoldDB" id="A0A6A4T779"/>
<dbReference type="Proteomes" id="UP000438429">
    <property type="component" value="Unassembled WGS sequence"/>
</dbReference>
<name>A0A6A4T779_SCOMX</name>
<sequence length="145" mass="16182">MRAINRENQVHQSVMQLSQQRTHAELPSEALLQRQIMEKSPSCPTIIEVNVEPVISAAAPSSPAMRAEVCRVVTDGHWTQTVCDERTGTYLDSCFLTIRFSMYCMIMSIQATVLQLFRDKRNNSSTDGAGYCRSAVVAFRLHGSA</sequence>
<accession>A0A6A4T779</accession>
<gene>
    <name evidence="1" type="ORF">F2P81_006597</name>
</gene>
<evidence type="ECO:0000313" key="1">
    <source>
        <dbReference type="EMBL" id="KAF0040699.1"/>
    </source>
</evidence>
<comment type="caution">
    <text evidence="1">The sequence shown here is derived from an EMBL/GenBank/DDBJ whole genome shotgun (WGS) entry which is preliminary data.</text>
</comment>
<reference evidence="1 2" key="1">
    <citation type="submission" date="2019-06" db="EMBL/GenBank/DDBJ databases">
        <title>Draft genomes of female and male turbot (Scophthalmus maximus).</title>
        <authorList>
            <person name="Xu H."/>
            <person name="Xu X.-W."/>
            <person name="Shao C."/>
            <person name="Chen S."/>
        </authorList>
    </citation>
    <scope>NUCLEOTIDE SEQUENCE [LARGE SCALE GENOMIC DNA]</scope>
    <source>
        <strain evidence="1">Ysfricsl-2016a</strain>
        <tissue evidence="1">Blood</tissue>
    </source>
</reference>
<proteinExistence type="predicted"/>